<dbReference type="AlphaFoldDB" id="A0A0U3LBY2"/>
<dbReference type="EMBL" id="CP013729">
    <property type="protein sequence ID" value="ALV05567.1"/>
    <property type="molecule type" value="Genomic_DNA"/>
</dbReference>
<gene>
    <name evidence="1" type="ORF">RD2015_1073</name>
</gene>
<dbReference type="STRING" id="76731.RD2015_1073"/>
<dbReference type="RefSeq" id="WP_232309933.1">
    <property type="nucleotide sequence ID" value="NZ_CP013729.1"/>
</dbReference>
<evidence type="ECO:0000313" key="2">
    <source>
        <dbReference type="Proteomes" id="UP000060699"/>
    </source>
</evidence>
<name>A0A0U3LBY2_9BURK</name>
<organism evidence="1 2">
    <name type="scientific">Roseateles depolymerans</name>
    <dbReference type="NCBI Taxonomy" id="76731"/>
    <lineage>
        <taxon>Bacteria</taxon>
        <taxon>Pseudomonadati</taxon>
        <taxon>Pseudomonadota</taxon>
        <taxon>Betaproteobacteria</taxon>
        <taxon>Burkholderiales</taxon>
        <taxon>Sphaerotilaceae</taxon>
        <taxon>Roseateles</taxon>
    </lineage>
</organism>
<accession>A0A0U3LBY2</accession>
<protein>
    <submittedName>
        <fullName evidence="1">Uncharacterized protein</fullName>
    </submittedName>
</protein>
<sequence length="172" mass="18424">MYRCALPGHPIDQNGQRGDPHHGLRAPRRGVAAVATSLAVLTATVGATIGAALLPQAAQAQATIGHRFFPAKALRGTLVVGVPPEVTLNGKDARLAPGARIKDANDMVALSATLSGQKLVVHYTTDLNGLLMDVWVLNSVELENKPWPTTLKEASEWSFDAANQKWTKSSWW</sequence>
<reference evidence="1 2" key="1">
    <citation type="submission" date="2015-12" db="EMBL/GenBank/DDBJ databases">
        <title>Complete genome of Roseateles depolymerans KCTC 42856.</title>
        <authorList>
            <person name="Kim K.M."/>
        </authorList>
    </citation>
    <scope>NUCLEOTIDE SEQUENCE [LARGE SCALE GENOMIC DNA]</scope>
    <source>
        <strain evidence="1 2">KCTC 42856</strain>
    </source>
</reference>
<evidence type="ECO:0000313" key="1">
    <source>
        <dbReference type="EMBL" id="ALV05567.1"/>
    </source>
</evidence>
<keyword evidence="2" id="KW-1185">Reference proteome</keyword>
<proteinExistence type="predicted"/>
<dbReference type="KEGG" id="rdp:RD2015_1073"/>
<dbReference type="Proteomes" id="UP000060699">
    <property type="component" value="Chromosome"/>
</dbReference>